<protein>
    <submittedName>
        <fullName evidence="3">Putative minor structural protein</fullName>
    </submittedName>
</protein>
<evidence type="ECO:0000256" key="1">
    <source>
        <dbReference type="SAM" id="Coils"/>
    </source>
</evidence>
<name>A0A2H4JF18_9CAUD</name>
<organism evidence="3">
    <name type="scientific">uncultured Caudovirales phage</name>
    <dbReference type="NCBI Taxonomy" id="2100421"/>
    <lineage>
        <taxon>Viruses</taxon>
        <taxon>Duplodnaviria</taxon>
        <taxon>Heunggongvirae</taxon>
        <taxon>Uroviricota</taxon>
        <taxon>Caudoviricetes</taxon>
        <taxon>Peduoviridae</taxon>
        <taxon>Maltschvirus</taxon>
        <taxon>Maltschvirus maltsch</taxon>
    </lineage>
</organism>
<keyword evidence="1" id="KW-0175">Coiled coil</keyword>
<dbReference type="InterPro" id="IPR010572">
    <property type="entry name" value="Tail_dom"/>
</dbReference>
<feature type="domain" description="Tail spike" evidence="2">
    <location>
        <begin position="98"/>
        <end position="357"/>
    </location>
</feature>
<accession>A0A2H4JF18</accession>
<dbReference type="Gene3D" id="1.10.287.950">
    <property type="entry name" value="Methyl-accepting chemotaxis protein"/>
    <property type="match status" value="1"/>
</dbReference>
<dbReference type="Pfam" id="PF06605">
    <property type="entry name" value="Prophage_tail"/>
    <property type="match status" value="1"/>
</dbReference>
<evidence type="ECO:0000313" key="3">
    <source>
        <dbReference type="EMBL" id="ASN72247.1"/>
    </source>
</evidence>
<proteinExistence type="predicted"/>
<sequence>MSKANNLLHIVDFKTEQIIGVIKEHDYWDDLRQWELKDNKDKFEFTTADGTKIAASLIQQNLVVKQTRDGTFVSYIITEVEQDTTGRPKKIYALGEHTKLKKATVIKPQTLQATTVNESTDFALQGTEWKRGITEFVGIRTIHIKDFTNPLDLLKQIASTFELEIRFRTEIMGSFIVGRYVDLIKKVGRDNGKEFLLGKDVQGIRRIENSQDVVTALVGVGPQNSETGEFLTFEEINNGKLYVGNNDALQRWSKDGKHLFDIYSPQTEDQDMTKQRLKQLTEAELKKRIDSSTSYEVSAVALEKVFGLSHESVRKGDTVRIKDTGFSPPLFLEARLIAADECDTDPSKDKYIFGNYREIKDTRSLIDRLYAQIMGSLSNKASKELLDMLDKKLQENVKETEVIRKESEAAKKIAEQVAENLKSNTVDIIEGVNPPTENLKDRKTLWQDISKGKPGILKLWKDGKWDPVVPDVESVKKETLEQVSKDIESTKEELNKKVEEAQKETSGQFKEVTENLQEVSLTIKNVQNSQGEMNKTVSEMKQTNESFTKSIELLTKNDGEITNKLNTVEDTVEGTKQIISDVKQTTNNLKKTTTEIEERAGKISEKLTSLETKVENTEIGVRNLLLETATKSHSVKTGENKLHTYFDVAKDAATLMQGKNLAMSFLFTGKVIAWGTTNKWAGFEVKITFADNTFQYPSCRVENRLTLGKQYNQERFTASAVVMDKPIKEISVYALARDFTGETLIEKLKLEIGTVPTAWTPAPEDQVTNDAFTKKTTEIEKSVNGIKETVTKVENNQNGFDKRVTAVEKTAEGISQNVSKIQETQTAQGKQISEAQSTIKQHSDALDLTVKMKDVENYVGGLGSINEIRDAGFTQGNKYWGWATGHSIDPNLKYKGYNSFSMHTTGQAQDVWWGAFSQFIDCSPNEDIVISAYFNTDGKVPIDNGVFIEMEFWQSNKTTRISTARERVQIINNTWVRAICTAKAPAGTGFVRFRPYVQRNGRAWFCMPMLQRGKVATEFWLHPKDQTDVDKMIGDIANKVATQDYDKKTTELERLISANAEGISLAAVKTEVYTKQQADGKYADKAYVEKQVGRIDVTEKAITSTVQKGDIISAINQTAEQIQIDVAKLKINADTIVKWLTATGIDADVIKIENGKVTIDKNGITAKMADFFFEDERGQKFSVTPRKNLIPDHDFSHISFKSFNNYFLKIEYSPTWTIMSNPYIEKPVVNNYEPMVNPMRIDLANWIRFTLFEGVKPGKKYTLSAHFRATTNDNRVNITNKPIMRAVFGKYNGDTPVELGRASKTYDAPSIQTGKIVRYALTFTVPSNYVEGNGYVYIDLFGEGLLNNMQAIAVSGVQLVEGDVPSVYNWDTTHGQLVNGTLPFSTIALGTKDNVIYHNHVNKWNYMNAPLEIISNGEMMALVGTDRAGLSFYPRGGGERRSYIGHLYNNENRFRIESKDPVATTQSIECNGINVCGGYFGANAGSIHYTNGSLGLGWYFHDGRWNYVDFTNMTSRT</sequence>
<dbReference type="InterPro" id="IPR007119">
    <property type="entry name" value="Phage_tail_spike_N"/>
</dbReference>
<evidence type="ECO:0000259" key="2">
    <source>
        <dbReference type="Pfam" id="PF06605"/>
    </source>
</evidence>
<dbReference type="NCBIfam" id="TIGR01665">
    <property type="entry name" value="put_anti_recept"/>
    <property type="match status" value="1"/>
</dbReference>
<dbReference type="EMBL" id="MF417947">
    <property type="protein sequence ID" value="ASN72247.1"/>
    <property type="molecule type" value="Genomic_DNA"/>
</dbReference>
<feature type="coiled-coil region" evidence="1">
    <location>
        <begin position="477"/>
        <end position="511"/>
    </location>
</feature>
<reference evidence="3" key="1">
    <citation type="submission" date="2017-06" db="EMBL/GenBank/DDBJ databases">
        <title>Novel phages from South African skin metaviromes.</title>
        <authorList>
            <person name="van Zyl L.J."/>
            <person name="Abrahams Y."/>
            <person name="Stander E.A."/>
            <person name="Kirby B.M."/>
            <person name="Clavaud C."/>
            <person name="Farcet C."/>
            <person name="Breton L."/>
            <person name="Trindade M.I."/>
        </authorList>
    </citation>
    <scope>NUCLEOTIDE SEQUENCE</scope>
</reference>
<dbReference type="Gene3D" id="2.60.120.260">
    <property type="entry name" value="Galactose-binding domain-like"/>
    <property type="match status" value="1"/>
</dbReference>
<gene>
    <name evidence="3" type="ORF">3F8_2</name>
</gene>